<dbReference type="Proteomes" id="UP000230776">
    <property type="component" value="Unassembled WGS sequence"/>
</dbReference>
<organism evidence="2 3">
    <name type="scientific">Candidatus Colwellbacteria bacterium CG10_big_fil_rev_8_21_14_0_10_41_28</name>
    <dbReference type="NCBI Taxonomy" id="1974539"/>
    <lineage>
        <taxon>Bacteria</taxon>
        <taxon>Candidatus Colwelliibacteriota</taxon>
    </lineage>
</organism>
<comment type="caution">
    <text evidence="2">The sequence shown here is derived from an EMBL/GenBank/DDBJ whole genome shotgun (WGS) entry which is preliminary data.</text>
</comment>
<comment type="similarity">
    <text evidence="1">Belongs to the phD/YefM antitoxin family.</text>
</comment>
<evidence type="ECO:0000313" key="2">
    <source>
        <dbReference type="EMBL" id="PIR98559.1"/>
    </source>
</evidence>
<name>A0A2H0VJL9_9BACT</name>
<dbReference type="InterPro" id="IPR036165">
    <property type="entry name" value="YefM-like_sf"/>
</dbReference>
<evidence type="ECO:0000256" key="1">
    <source>
        <dbReference type="ARBA" id="ARBA00009981"/>
    </source>
</evidence>
<gene>
    <name evidence="2" type="ORF">COT88_00830</name>
</gene>
<reference evidence="3" key="1">
    <citation type="submission" date="2017-09" db="EMBL/GenBank/DDBJ databases">
        <title>Depth-based differentiation of microbial function through sediment-hosted aquifers and enrichment of novel symbionts in the deep terrestrial subsurface.</title>
        <authorList>
            <person name="Probst A.J."/>
            <person name="Ladd B."/>
            <person name="Jarett J.K."/>
            <person name="Geller-Mcgrath D.E."/>
            <person name="Sieber C.M.K."/>
            <person name="Emerson J.B."/>
            <person name="Anantharaman K."/>
            <person name="Thomas B.C."/>
            <person name="Malmstrom R."/>
            <person name="Stieglmeier M."/>
            <person name="Klingl A."/>
            <person name="Woyke T."/>
            <person name="Ryan C.M."/>
            <person name="Banfield J.F."/>
        </authorList>
    </citation>
    <scope>NUCLEOTIDE SEQUENCE [LARGE SCALE GENOMIC DNA]</scope>
</reference>
<evidence type="ECO:0000313" key="3">
    <source>
        <dbReference type="Proteomes" id="UP000230776"/>
    </source>
</evidence>
<dbReference type="AlphaFoldDB" id="A0A2H0VJL9"/>
<protein>
    <recommendedName>
        <fullName evidence="4">Antitoxin</fullName>
    </recommendedName>
</protein>
<dbReference type="SUPFAM" id="SSF143120">
    <property type="entry name" value="YefM-like"/>
    <property type="match status" value="1"/>
</dbReference>
<proteinExistence type="inferred from homology"/>
<accession>A0A2H0VJL9</accession>
<dbReference type="EMBL" id="PFAG01000011">
    <property type="protein sequence ID" value="PIR98559.1"/>
    <property type="molecule type" value="Genomic_DNA"/>
</dbReference>
<evidence type="ECO:0008006" key="4">
    <source>
        <dbReference type="Google" id="ProtNLM"/>
    </source>
</evidence>
<sequence length="81" mass="9324">MSIKLIGIKEFRANISDYAKKARKEGVRFVIMNRNTPLFELKPFEKGVELENIFADIAEGLEDAERGRVYSQEDILAQFSK</sequence>